<dbReference type="Proteomes" id="UP001492380">
    <property type="component" value="Unassembled WGS sequence"/>
</dbReference>
<gene>
    <name evidence="1" type="ORF">HDK90DRAFT_508194</name>
</gene>
<protein>
    <submittedName>
        <fullName evidence="1">Uncharacterized protein</fullName>
    </submittedName>
</protein>
<dbReference type="EMBL" id="JBBWRZ010000002">
    <property type="protein sequence ID" value="KAK8244493.1"/>
    <property type="molecule type" value="Genomic_DNA"/>
</dbReference>
<reference evidence="1 2" key="1">
    <citation type="submission" date="2024-04" db="EMBL/GenBank/DDBJ databases">
        <title>Phyllosticta paracitricarpa is synonymous to the EU quarantine fungus P. citricarpa based on phylogenomic analyses.</title>
        <authorList>
            <consortium name="Lawrence Berkeley National Laboratory"/>
            <person name="Van Ingen-Buijs V.A."/>
            <person name="Van Westerhoven A.C."/>
            <person name="Haridas S."/>
            <person name="Skiadas P."/>
            <person name="Martin F."/>
            <person name="Groenewald J.Z."/>
            <person name="Crous P.W."/>
            <person name="Seidl M.F."/>
        </authorList>
    </citation>
    <scope>NUCLEOTIDE SEQUENCE [LARGE SCALE GENOMIC DNA]</scope>
    <source>
        <strain evidence="1 2">CBS 123374</strain>
    </source>
</reference>
<comment type="caution">
    <text evidence="1">The sequence shown here is derived from an EMBL/GenBank/DDBJ whole genome shotgun (WGS) entry which is preliminary data.</text>
</comment>
<name>A0ABR1Z0K2_9PEZI</name>
<evidence type="ECO:0000313" key="1">
    <source>
        <dbReference type="EMBL" id="KAK8244493.1"/>
    </source>
</evidence>
<accession>A0ABR1Z0K2</accession>
<evidence type="ECO:0000313" key="2">
    <source>
        <dbReference type="Proteomes" id="UP001492380"/>
    </source>
</evidence>
<sequence length="144" mass="16293">MESSGSADFDGLNKNKNKLALEQERACQAVDLKMEMIRLEHMDSEVLTLLQQMKQKAEEAEDLIQRNTIDLTCTTGYLGAKKPLKAGVQNFLWTTADYYSGENDKPRGYEEVRELLKEASVAFHLVEVQTSTRAKIEKLAEKHG</sequence>
<organism evidence="1 2">
    <name type="scientific">Phyllosticta capitalensis</name>
    <dbReference type="NCBI Taxonomy" id="121624"/>
    <lineage>
        <taxon>Eukaryota</taxon>
        <taxon>Fungi</taxon>
        <taxon>Dikarya</taxon>
        <taxon>Ascomycota</taxon>
        <taxon>Pezizomycotina</taxon>
        <taxon>Dothideomycetes</taxon>
        <taxon>Dothideomycetes incertae sedis</taxon>
        <taxon>Botryosphaeriales</taxon>
        <taxon>Phyllostictaceae</taxon>
        <taxon>Phyllosticta</taxon>
    </lineage>
</organism>
<keyword evidence="2" id="KW-1185">Reference proteome</keyword>
<proteinExistence type="predicted"/>